<feature type="transmembrane region" description="Helical" evidence="1">
    <location>
        <begin position="33"/>
        <end position="51"/>
    </location>
</feature>
<name>A0AA41KDM3_9EURY</name>
<dbReference type="AlphaFoldDB" id="A0AA41KDM3"/>
<dbReference type="Pfam" id="PF19094">
    <property type="entry name" value="EMC6_arch"/>
    <property type="match status" value="1"/>
</dbReference>
<evidence type="ECO:0000313" key="3">
    <source>
        <dbReference type="Proteomes" id="UP001166304"/>
    </source>
</evidence>
<dbReference type="EMBL" id="JAHQXE010000006">
    <property type="protein sequence ID" value="MBV0903670.1"/>
    <property type="molecule type" value="Genomic_DNA"/>
</dbReference>
<keyword evidence="1" id="KW-1133">Transmembrane helix</keyword>
<gene>
    <name evidence="2" type="ORF">KTS37_17945</name>
</gene>
<keyword evidence="1" id="KW-0472">Membrane</keyword>
<accession>A0AA41KDM3</accession>
<dbReference type="InterPro" id="IPR043941">
    <property type="entry name" value="EMC6-arch"/>
</dbReference>
<dbReference type="Proteomes" id="UP001166304">
    <property type="component" value="Unassembled WGS sequence"/>
</dbReference>
<evidence type="ECO:0000256" key="1">
    <source>
        <dbReference type="SAM" id="Phobius"/>
    </source>
</evidence>
<comment type="caution">
    <text evidence="2">The sequence shown here is derived from an EMBL/GenBank/DDBJ whole genome shotgun (WGS) entry which is preliminary data.</text>
</comment>
<reference evidence="2" key="1">
    <citation type="submission" date="2021-06" db="EMBL/GenBank/DDBJ databases">
        <title>New haloarchaea isolates fom saline soil.</title>
        <authorList>
            <person name="Duran-Viseras A."/>
            <person name="Sanchez-Porro C.S."/>
            <person name="Ventosa A."/>
        </authorList>
    </citation>
    <scope>NUCLEOTIDE SEQUENCE</scope>
    <source>
        <strain evidence="2">JCM 18369</strain>
    </source>
</reference>
<sequence length="86" mass="8880">MRGLTVTTLTAVAGIAAAFGSNALATSASDPQGVLVVAVAVAAQFPILRVIGIDTDDLSTKDFLYIGFMTFALWFVSWGILLTTGA</sequence>
<organism evidence="2 3">
    <name type="scientific">Haloarcula salina</name>
    <dbReference type="NCBI Taxonomy" id="1429914"/>
    <lineage>
        <taxon>Archaea</taxon>
        <taxon>Methanobacteriati</taxon>
        <taxon>Methanobacteriota</taxon>
        <taxon>Stenosarchaea group</taxon>
        <taxon>Halobacteria</taxon>
        <taxon>Halobacteriales</taxon>
        <taxon>Haloarculaceae</taxon>
        <taxon>Haloarcula</taxon>
    </lineage>
</organism>
<evidence type="ECO:0000313" key="2">
    <source>
        <dbReference type="EMBL" id="MBV0903670.1"/>
    </source>
</evidence>
<keyword evidence="1" id="KW-0812">Transmembrane</keyword>
<keyword evidence="3" id="KW-1185">Reference proteome</keyword>
<proteinExistence type="predicted"/>
<protein>
    <submittedName>
        <fullName evidence="2">Uncharacterized protein</fullName>
    </submittedName>
</protein>
<feature type="transmembrane region" description="Helical" evidence="1">
    <location>
        <begin position="63"/>
        <end position="81"/>
    </location>
</feature>